<dbReference type="Proteomes" id="UP001239445">
    <property type="component" value="Unassembled WGS sequence"/>
</dbReference>
<feature type="transmembrane region" description="Helical" evidence="2">
    <location>
        <begin position="242"/>
        <end position="264"/>
    </location>
</feature>
<organism evidence="4 5">
    <name type="scientific">Echria macrotheca</name>
    <dbReference type="NCBI Taxonomy" id="438768"/>
    <lineage>
        <taxon>Eukaryota</taxon>
        <taxon>Fungi</taxon>
        <taxon>Dikarya</taxon>
        <taxon>Ascomycota</taxon>
        <taxon>Pezizomycotina</taxon>
        <taxon>Sordariomycetes</taxon>
        <taxon>Sordariomycetidae</taxon>
        <taxon>Sordariales</taxon>
        <taxon>Schizotheciaceae</taxon>
        <taxon>Echria</taxon>
    </lineage>
</organism>
<dbReference type="AlphaFoldDB" id="A0AAJ0BDG7"/>
<evidence type="ECO:0000256" key="1">
    <source>
        <dbReference type="SAM" id="MobiDB-lite"/>
    </source>
</evidence>
<keyword evidence="2" id="KW-0812">Transmembrane</keyword>
<comment type="caution">
    <text evidence="4">The sequence shown here is derived from an EMBL/GenBank/DDBJ whole genome shotgun (WGS) entry which is preliminary data.</text>
</comment>
<feature type="transmembrane region" description="Helical" evidence="2">
    <location>
        <begin position="276"/>
        <end position="292"/>
    </location>
</feature>
<keyword evidence="5" id="KW-1185">Reference proteome</keyword>
<keyword evidence="2" id="KW-0472">Membrane</keyword>
<protein>
    <recommendedName>
        <fullName evidence="6">Transmembrane protein</fullName>
    </recommendedName>
</protein>
<feature type="transmembrane region" description="Helical" evidence="2">
    <location>
        <begin position="334"/>
        <end position="353"/>
    </location>
</feature>
<keyword evidence="2" id="KW-1133">Transmembrane helix</keyword>
<feature type="region of interest" description="Disordered" evidence="1">
    <location>
        <begin position="600"/>
        <end position="620"/>
    </location>
</feature>
<feature type="signal peptide" evidence="3">
    <location>
        <begin position="1"/>
        <end position="22"/>
    </location>
</feature>
<feature type="transmembrane region" description="Helical" evidence="2">
    <location>
        <begin position="486"/>
        <end position="511"/>
    </location>
</feature>
<feature type="transmembrane region" description="Helical" evidence="2">
    <location>
        <begin position="424"/>
        <end position="444"/>
    </location>
</feature>
<reference evidence="4" key="1">
    <citation type="submission" date="2023-06" db="EMBL/GenBank/DDBJ databases">
        <title>Genome-scale phylogeny and comparative genomics of the fungal order Sordariales.</title>
        <authorList>
            <consortium name="Lawrence Berkeley National Laboratory"/>
            <person name="Hensen N."/>
            <person name="Bonometti L."/>
            <person name="Westerberg I."/>
            <person name="Brannstrom I.O."/>
            <person name="Guillou S."/>
            <person name="Cros-Aarteil S."/>
            <person name="Calhoun S."/>
            <person name="Haridas S."/>
            <person name="Kuo A."/>
            <person name="Mondo S."/>
            <person name="Pangilinan J."/>
            <person name="Riley R."/>
            <person name="Labutti K."/>
            <person name="Andreopoulos B."/>
            <person name="Lipzen A."/>
            <person name="Chen C."/>
            <person name="Yanf M."/>
            <person name="Daum C."/>
            <person name="Ng V."/>
            <person name="Clum A."/>
            <person name="Steindorff A."/>
            <person name="Ohm R."/>
            <person name="Martin F."/>
            <person name="Silar P."/>
            <person name="Natvig D."/>
            <person name="Lalanne C."/>
            <person name="Gautier V."/>
            <person name="Ament-Velasquez S.L."/>
            <person name="Kruys A."/>
            <person name="Hutchinson M.I."/>
            <person name="Powell A.J."/>
            <person name="Barry K."/>
            <person name="Miller A.N."/>
            <person name="Grigoriev I.V."/>
            <person name="Debuchy R."/>
            <person name="Gladieux P."/>
            <person name="Thoren M.H."/>
            <person name="Johannesson H."/>
        </authorList>
    </citation>
    <scope>NUCLEOTIDE SEQUENCE</scope>
    <source>
        <strain evidence="4">PSN4</strain>
    </source>
</reference>
<evidence type="ECO:0000256" key="2">
    <source>
        <dbReference type="SAM" id="Phobius"/>
    </source>
</evidence>
<accession>A0AAJ0BDG7</accession>
<evidence type="ECO:0008006" key="6">
    <source>
        <dbReference type="Google" id="ProtNLM"/>
    </source>
</evidence>
<feature type="transmembrane region" description="Helical" evidence="2">
    <location>
        <begin position="390"/>
        <end position="412"/>
    </location>
</feature>
<feature type="chain" id="PRO_5042476104" description="Transmembrane protein" evidence="3">
    <location>
        <begin position="23"/>
        <end position="663"/>
    </location>
</feature>
<evidence type="ECO:0000313" key="4">
    <source>
        <dbReference type="EMBL" id="KAK1753846.1"/>
    </source>
</evidence>
<gene>
    <name evidence="4" type="ORF">QBC47DRAFT_361850</name>
</gene>
<feature type="transmembrane region" description="Helical" evidence="2">
    <location>
        <begin position="304"/>
        <end position="327"/>
    </location>
</feature>
<name>A0AAJ0BDG7_9PEZI</name>
<sequence>MAYMGILLFCALLATAAQLAAALTVHGRGLPSIHTRQDNETFSVVNGTSPSNNGTNTTDLRTGPTYFYLDLDSLCHEYIDAIQTRPRSALDPATRKEILNSLGNCTTKNLYQKFPCRQGVEPPLSPVVSVEADPENKLYPSFEPLLTRFQIFESSTEPFLVRFGCIGTSSRSKDWQYSSMDDADVVPFALSQTPIQYMRCTTQVAASDVPACVSAETSKLGWLPAYMFAWSGQSTCSGTSSIFVSVTFDILSVVSHVGLTIFIARRRGLPPQTFSFVNLWVAFLVGIAKPFGEGLLLNLSAPSPFTFVLPFLRPTGFSIAAAITGIFGSRGWGVQYLAIDSIVTLVTFLVFNLRAPDFWNGRVVVPVTVGAPDQLQVMYNGMFVATLPGALFVCAYMVSGMWPALLALAVLTKTWAFAKLAFKIWLTWMCFFLVVLTSPFLAIWEMVWKIMYRKEAKTERFPAVRWYAAWFTERGELLELVGVLGYWTWVILQFSVFVGRWMVLANLLPLAGDAWCPGSLKEVEAGSALSTIALVAGLLGLKWFNLIVLVCGLHGLVECWVCCTDYSFMNQMLGRNNDDQHDDDGDKIVGFDGSGDHANRAASSLGPQVPDPGRGTGRVLPGRFTPPSHWITSLQDDFSTFLIHTDGACLDNDQQDPRAGWAF</sequence>
<proteinExistence type="predicted"/>
<evidence type="ECO:0000313" key="5">
    <source>
        <dbReference type="Proteomes" id="UP001239445"/>
    </source>
</evidence>
<dbReference type="EMBL" id="MU839836">
    <property type="protein sequence ID" value="KAK1753846.1"/>
    <property type="molecule type" value="Genomic_DNA"/>
</dbReference>
<keyword evidence="3" id="KW-0732">Signal</keyword>
<evidence type="ECO:0000256" key="3">
    <source>
        <dbReference type="SAM" id="SignalP"/>
    </source>
</evidence>